<name>A0A7J7LIG5_9MAGN</name>
<protein>
    <recommendedName>
        <fullName evidence="6">O-fucosyltransferase family protein</fullName>
    </recommendedName>
</protein>
<evidence type="ECO:0000313" key="8">
    <source>
        <dbReference type="EMBL" id="KAF6142339.1"/>
    </source>
</evidence>
<dbReference type="OrthoDB" id="20368at2759"/>
<dbReference type="InterPro" id="IPR019378">
    <property type="entry name" value="GDP-Fuc_O-FucTrfase"/>
</dbReference>
<keyword evidence="5" id="KW-0119">Carbohydrate metabolism</keyword>
<evidence type="ECO:0000256" key="4">
    <source>
        <dbReference type="ARBA" id="ARBA00023253"/>
    </source>
</evidence>
<comment type="similarity">
    <text evidence="1">Belongs to the glycosyltransferase GT106 family.</text>
</comment>
<keyword evidence="3" id="KW-0808">Transferase</keyword>
<keyword evidence="2" id="KW-0328">Glycosyltransferase</keyword>
<evidence type="ECO:0000256" key="3">
    <source>
        <dbReference type="ARBA" id="ARBA00022679"/>
    </source>
</evidence>
<dbReference type="GO" id="GO:0016757">
    <property type="term" value="F:glycosyltransferase activity"/>
    <property type="evidence" value="ECO:0007669"/>
    <property type="project" value="UniProtKB-KW"/>
</dbReference>
<gene>
    <name evidence="8" type="ORF">GIB67_023364</name>
</gene>
<sequence>MFPLVQTKESLASPEEFAPFEGYASRLAALDYSVCLVSEVFVTMQGGNFPHFLMGHRHFMMVTTRTHACESRIQRKMEELRIRYFGYQPLHLPTLIPVSHSYHHMSYEEVLEAGDDHYQMAHFHYLLTSEAERRNGLRLLVEEDVTTEDDVTGSLFSVICALELGNRVSRTERTGGYGTVGANASFRGKKSGTNLIVKERRQSSAECDLENKSSSSDRKLSEKQRERSFSKRHPGKAGDCCSSSKVSSNSEEMSSLGRGDECSVIEETVNSVGTTVEVGEPSIAELMVEKEDRKEKGPEWWILCFLNQVVYGLKIPLTYFQKGVMNLLQCCPAQLNENVYEMMRLSTLLKGARQCLDKRSQEFDALTVKFEVQLPRIKELKDEFLLEKEMRASKAIAVADKFEEEIVEDVAALPEKALDLPLGSIEPVQSTKKILESLLERTEAAPPPE</sequence>
<feature type="compositionally biased region" description="Basic and acidic residues" evidence="7">
    <location>
        <begin position="200"/>
        <end position="229"/>
    </location>
</feature>
<accession>A0A7J7LIG5</accession>
<dbReference type="AlphaFoldDB" id="A0A7J7LIG5"/>
<keyword evidence="4" id="KW-0294">Fucose metabolism</keyword>
<comment type="caution">
    <text evidence="8">The sequence shown here is derived from an EMBL/GenBank/DDBJ whole genome shotgun (WGS) entry which is preliminary data.</text>
</comment>
<dbReference type="PANTHER" id="PTHR31288:SF8">
    <property type="entry name" value="O-FUCOSYLTRANSFERASE 10-RELATED"/>
    <property type="match status" value="1"/>
</dbReference>
<dbReference type="EMBL" id="JACGCM010002261">
    <property type="protein sequence ID" value="KAF6142339.1"/>
    <property type="molecule type" value="Genomic_DNA"/>
</dbReference>
<feature type="region of interest" description="Disordered" evidence="7">
    <location>
        <begin position="200"/>
        <end position="259"/>
    </location>
</feature>
<evidence type="ECO:0000256" key="7">
    <source>
        <dbReference type="SAM" id="MobiDB-lite"/>
    </source>
</evidence>
<feature type="compositionally biased region" description="Low complexity" evidence="7">
    <location>
        <begin position="242"/>
        <end position="255"/>
    </location>
</feature>
<evidence type="ECO:0000256" key="5">
    <source>
        <dbReference type="ARBA" id="ARBA00023277"/>
    </source>
</evidence>
<keyword evidence="9" id="KW-1185">Reference proteome</keyword>
<evidence type="ECO:0000256" key="1">
    <source>
        <dbReference type="ARBA" id="ARBA00007737"/>
    </source>
</evidence>
<proteinExistence type="inferred from homology"/>
<dbReference type="PANTHER" id="PTHR31288">
    <property type="entry name" value="O-FUCOSYLTRANSFERASE FAMILY PROTEIN"/>
    <property type="match status" value="1"/>
</dbReference>
<dbReference type="GO" id="GO:0006004">
    <property type="term" value="P:fucose metabolic process"/>
    <property type="evidence" value="ECO:0007669"/>
    <property type="project" value="UniProtKB-KW"/>
</dbReference>
<evidence type="ECO:0000313" key="9">
    <source>
        <dbReference type="Proteomes" id="UP000541444"/>
    </source>
</evidence>
<reference evidence="8 9" key="1">
    <citation type="journal article" date="2020" name="IScience">
        <title>Genome Sequencing of the Endangered Kingdonia uniflora (Circaeasteraceae, Ranunculales) Reveals Potential Mechanisms of Evolutionary Specialization.</title>
        <authorList>
            <person name="Sun Y."/>
            <person name="Deng T."/>
            <person name="Zhang A."/>
            <person name="Moore M.J."/>
            <person name="Landis J.B."/>
            <person name="Lin N."/>
            <person name="Zhang H."/>
            <person name="Zhang X."/>
            <person name="Huang J."/>
            <person name="Zhang X."/>
            <person name="Sun H."/>
            <person name="Wang H."/>
        </authorList>
    </citation>
    <scope>NUCLEOTIDE SEQUENCE [LARGE SCALE GENOMIC DNA]</scope>
    <source>
        <strain evidence="8">TB1705</strain>
        <tissue evidence="8">Leaf</tissue>
    </source>
</reference>
<organism evidence="8 9">
    <name type="scientific">Kingdonia uniflora</name>
    <dbReference type="NCBI Taxonomy" id="39325"/>
    <lineage>
        <taxon>Eukaryota</taxon>
        <taxon>Viridiplantae</taxon>
        <taxon>Streptophyta</taxon>
        <taxon>Embryophyta</taxon>
        <taxon>Tracheophyta</taxon>
        <taxon>Spermatophyta</taxon>
        <taxon>Magnoliopsida</taxon>
        <taxon>Ranunculales</taxon>
        <taxon>Circaeasteraceae</taxon>
        <taxon>Kingdonia</taxon>
    </lineage>
</organism>
<evidence type="ECO:0000256" key="2">
    <source>
        <dbReference type="ARBA" id="ARBA00022676"/>
    </source>
</evidence>
<dbReference type="InterPro" id="IPR024709">
    <property type="entry name" value="FucosylTrfase_pln"/>
</dbReference>
<dbReference type="Pfam" id="PF10250">
    <property type="entry name" value="O-FucT"/>
    <property type="match status" value="1"/>
</dbReference>
<dbReference type="Proteomes" id="UP000541444">
    <property type="component" value="Unassembled WGS sequence"/>
</dbReference>
<evidence type="ECO:0000256" key="6">
    <source>
        <dbReference type="ARBA" id="ARBA00030350"/>
    </source>
</evidence>